<feature type="region of interest" description="Disordered" evidence="1">
    <location>
        <begin position="1"/>
        <end position="59"/>
    </location>
</feature>
<evidence type="ECO:0000313" key="3">
    <source>
        <dbReference type="Proteomes" id="UP000232587"/>
    </source>
</evidence>
<sequence length="104" mass="11128">MDEPDNLPPEARNPSQDDAADQSQTLADEAKGRASAFEFGDSERTPGPAGDETGSAPDVVDHMNQMVSSGHIDMSAYRGERMDDDEDDGLGPEGLEDDFIRGAE</sequence>
<evidence type="ECO:0000256" key="1">
    <source>
        <dbReference type="SAM" id="MobiDB-lite"/>
    </source>
</evidence>
<evidence type="ECO:0000313" key="2">
    <source>
        <dbReference type="EMBL" id="PKB19181.1"/>
    </source>
</evidence>
<organism evidence="2 3">
    <name type="scientific">Novosphingobium kunmingense</name>
    <dbReference type="NCBI Taxonomy" id="1211806"/>
    <lineage>
        <taxon>Bacteria</taxon>
        <taxon>Pseudomonadati</taxon>
        <taxon>Pseudomonadota</taxon>
        <taxon>Alphaproteobacteria</taxon>
        <taxon>Sphingomonadales</taxon>
        <taxon>Sphingomonadaceae</taxon>
        <taxon>Novosphingobium</taxon>
    </lineage>
</organism>
<feature type="compositionally biased region" description="Acidic residues" evidence="1">
    <location>
        <begin position="82"/>
        <end position="97"/>
    </location>
</feature>
<keyword evidence="3" id="KW-1185">Reference proteome</keyword>
<dbReference type="RefSeq" id="WP_100866686.1">
    <property type="nucleotide sequence ID" value="NZ_PHUF01000003.1"/>
</dbReference>
<comment type="caution">
    <text evidence="2">The sequence shown here is derived from an EMBL/GenBank/DDBJ whole genome shotgun (WGS) entry which is preliminary data.</text>
</comment>
<accession>A0A2N0HJQ7</accession>
<reference evidence="2 3" key="1">
    <citation type="submission" date="2017-11" db="EMBL/GenBank/DDBJ databases">
        <title>Genomic Encyclopedia of Type Strains, Phase III (KMG-III): the genomes of soil and plant-associated and newly described type strains.</title>
        <authorList>
            <person name="Whitman W."/>
        </authorList>
    </citation>
    <scope>NUCLEOTIDE SEQUENCE [LARGE SCALE GENOMIC DNA]</scope>
    <source>
        <strain evidence="2 3">CGMCC 1.12274</strain>
    </source>
</reference>
<name>A0A2N0HJQ7_9SPHN</name>
<dbReference type="OrthoDB" id="7427177at2"/>
<proteinExistence type="predicted"/>
<dbReference type="Proteomes" id="UP000232587">
    <property type="component" value="Unassembled WGS sequence"/>
</dbReference>
<dbReference type="AlphaFoldDB" id="A0A2N0HJQ7"/>
<dbReference type="EMBL" id="PHUF01000003">
    <property type="protein sequence ID" value="PKB19181.1"/>
    <property type="molecule type" value="Genomic_DNA"/>
</dbReference>
<protein>
    <submittedName>
        <fullName evidence="2">Uncharacterized protein</fullName>
    </submittedName>
</protein>
<gene>
    <name evidence="2" type="ORF">B0I00_1411</name>
</gene>
<feature type="compositionally biased region" description="Polar residues" evidence="1">
    <location>
        <begin position="13"/>
        <end position="26"/>
    </location>
</feature>
<feature type="region of interest" description="Disordered" evidence="1">
    <location>
        <begin position="76"/>
        <end position="104"/>
    </location>
</feature>